<dbReference type="SUPFAM" id="SSF54637">
    <property type="entry name" value="Thioesterase/thiol ester dehydrase-isomerase"/>
    <property type="match status" value="1"/>
</dbReference>
<organism evidence="3">
    <name type="scientific">uncultured Pyrinomonadaceae bacterium</name>
    <dbReference type="NCBI Taxonomy" id="2283094"/>
    <lineage>
        <taxon>Bacteria</taxon>
        <taxon>Pseudomonadati</taxon>
        <taxon>Acidobacteriota</taxon>
        <taxon>Blastocatellia</taxon>
        <taxon>Blastocatellales</taxon>
        <taxon>Pyrinomonadaceae</taxon>
        <taxon>environmental samples</taxon>
    </lineage>
</organism>
<evidence type="ECO:0000259" key="2">
    <source>
        <dbReference type="Pfam" id="PF01643"/>
    </source>
</evidence>
<dbReference type="GO" id="GO:0006633">
    <property type="term" value="P:fatty acid biosynthetic process"/>
    <property type="evidence" value="ECO:0007669"/>
    <property type="project" value="InterPro"/>
</dbReference>
<dbReference type="AlphaFoldDB" id="A0A6J4NLZ9"/>
<dbReference type="Gene3D" id="3.10.129.10">
    <property type="entry name" value="Hotdog Thioesterase"/>
    <property type="match status" value="1"/>
</dbReference>
<dbReference type="GO" id="GO:0047617">
    <property type="term" value="F:fatty acyl-CoA hydrolase activity"/>
    <property type="evidence" value="ECO:0007669"/>
    <property type="project" value="TreeGrafter"/>
</dbReference>
<feature type="domain" description="Acyl-ACP thioesterase N-terminal hotdog" evidence="2">
    <location>
        <begin position="2"/>
        <end position="123"/>
    </location>
</feature>
<keyword evidence="1" id="KW-0378">Hydrolase</keyword>
<dbReference type="PANTHER" id="PTHR31793">
    <property type="entry name" value="4-HYDROXYBENZOYL-COA THIOESTERASE FAMILY MEMBER"/>
    <property type="match status" value="1"/>
</dbReference>
<dbReference type="EMBL" id="CADCUR010000064">
    <property type="protein sequence ID" value="CAA9388240.1"/>
    <property type="molecule type" value="Genomic_DNA"/>
</dbReference>
<evidence type="ECO:0000256" key="1">
    <source>
        <dbReference type="ARBA" id="ARBA00022801"/>
    </source>
</evidence>
<evidence type="ECO:0000313" key="3">
    <source>
        <dbReference type="EMBL" id="CAA9388240.1"/>
    </source>
</evidence>
<protein>
    <recommendedName>
        <fullName evidence="2">Acyl-ACP thioesterase N-terminal hotdog domain-containing protein</fullName>
    </recommendedName>
</protein>
<gene>
    <name evidence="3" type="ORF">AVDCRST_MAG74-816</name>
</gene>
<name>A0A6J4NLZ9_9BACT</name>
<dbReference type="Pfam" id="PF01643">
    <property type="entry name" value="Acyl-ACP_TE"/>
    <property type="match status" value="1"/>
</dbReference>
<accession>A0A6J4NLZ9</accession>
<dbReference type="InterPro" id="IPR029069">
    <property type="entry name" value="HotDog_dom_sf"/>
</dbReference>
<dbReference type="PANTHER" id="PTHR31793:SF37">
    <property type="entry name" value="ACYL-COA THIOESTER HYDROLASE YBGC"/>
    <property type="match status" value="1"/>
</dbReference>
<dbReference type="InterPro" id="IPR002864">
    <property type="entry name" value="Acyl-ACP_thioesterase_NHD"/>
</dbReference>
<dbReference type="InterPro" id="IPR050563">
    <property type="entry name" value="4-hydroxybenzoyl-CoA_TE"/>
</dbReference>
<sequence>MKFSHSFRVSAEDIDTQGHVNNVAYVRWIQDVAVAHWFSATTETTREKYVWMVTRHEIDYKKQAFETEEIIVKTWVGEPTRISWERFTEIRRGEDLLVKARSVWCLIDRETLKPTRISKEMKELF</sequence>
<dbReference type="CDD" id="cd00586">
    <property type="entry name" value="4HBT"/>
    <property type="match status" value="1"/>
</dbReference>
<proteinExistence type="predicted"/>
<reference evidence="3" key="1">
    <citation type="submission" date="2020-02" db="EMBL/GenBank/DDBJ databases">
        <authorList>
            <person name="Meier V. D."/>
        </authorList>
    </citation>
    <scope>NUCLEOTIDE SEQUENCE</scope>
    <source>
        <strain evidence="3">AVDCRST_MAG74</strain>
    </source>
</reference>